<dbReference type="Ensembl" id="ENSCMIT00000038767.1">
    <property type="protein sequence ID" value="ENSCMIP00000038217.1"/>
    <property type="gene ID" value="ENSCMIG00000016062.1"/>
</dbReference>
<dbReference type="GO" id="GO:0005634">
    <property type="term" value="C:nucleus"/>
    <property type="evidence" value="ECO:0007669"/>
    <property type="project" value="InterPro"/>
</dbReference>
<reference evidence="1" key="4">
    <citation type="submission" date="2025-08" db="UniProtKB">
        <authorList>
            <consortium name="Ensembl"/>
        </authorList>
    </citation>
    <scope>IDENTIFICATION</scope>
</reference>
<name>A0A4W3J7V7_CALMI</name>
<reference evidence="2" key="3">
    <citation type="journal article" date="2014" name="Nature">
        <title>Elephant shark genome provides unique insights into gnathostome evolution.</title>
        <authorList>
            <consortium name="International Elephant Shark Genome Sequencing Consortium"/>
            <person name="Venkatesh B."/>
            <person name="Lee A.P."/>
            <person name="Ravi V."/>
            <person name="Maurya A.K."/>
            <person name="Lian M.M."/>
            <person name="Swann J.B."/>
            <person name="Ohta Y."/>
            <person name="Flajnik M.F."/>
            <person name="Sutoh Y."/>
            <person name="Kasahara M."/>
            <person name="Hoon S."/>
            <person name="Gangu V."/>
            <person name="Roy S.W."/>
            <person name="Irimia M."/>
            <person name="Korzh V."/>
            <person name="Kondrychyn I."/>
            <person name="Lim Z.W."/>
            <person name="Tay B.H."/>
            <person name="Tohari S."/>
            <person name="Kong K.W."/>
            <person name="Ho S."/>
            <person name="Lorente-Galdos B."/>
            <person name="Quilez J."/>
            <person name="Marques-Bonet T."/>
            <person name="Raney B.J."/>
            <person name="Ingham P.W."/>
            <person name="Tay A."/>
            <person name="Hillier L.W."/>
            <person name="Minx P."/>
            <person name="Boehm T."/>
            <person name="Wilson R.K."/>
            <person name="Brenner S."/>
            <person name="Warren W.C."/>
        </authorList>
    </citation>
    <scope>NUCLEOTIDE SEQUENCE [LARGE SCALE GENOMIC DNA]</scope>
</reference>
<reference evidence="2" key="1">
    <citation type="journal article" date="2006" name="Science">
        <title>Ancient noncoding elements conserved in the human genome.</title>
        <authorList>
            <person name="Venkatesh B."/>
            <person name="Kirkness E.F."/>
            <person name="Loh Y.H."/>
            <person name="Halpern A.L."/>
            <person name="Lee A.P."/>
            <person name="Johnson J."/>
            <person name="Dandona N."/>
            <person name="Viswanathan L.D."/>
            <person name="Tay A."/>
            <person name="Venter J.C."/>
            <person name="Strausberg R.L."/>
            <person name="Brenner S."/>
        </authorList>
    </citation>
    <scope>NUCLEOTIDE SEQUENCE [LARGE SCALE GENOMIC DNA]</scope>
</reference>
<dbReference type="AlphaFoldDB" id="A0A4W3J7V7"/>
<dbReference type="GO" id="GO:0006357">
    <property type="term" value="P:regulation of transcription by RNA polymerase II"/>
    <property type="evidence" value="ECO:0007669"/>
    <property type="project" value="InterPro"/>
</dbReference>
<dbReference type="GeneTree" id="ENSGT01030000235711"/>
<dbReference type="OMA" id="YCERKAM"/>
<dbReference type="InParanoid" id="A0A4W3J7V7"/>
<keyword evidence="2" id="KW-1185">Reference proteome</keyword>
<dbReference type="STRING" id="7868.ENSCMIP00000038217"/>
<accession>A0A4W3J7V7</accession>
<proteinExistence type="predicted"/>
<dbReference type="PANTHER" id="PTHR32344:SF1">
    <property type="entry name" value="U1-TYPE DOMAIN-CONTAINING PROTEIN"/>
    <property type="match status" value="1"/>
</dbReference>
<sequence>SANIHSDFPPTQNFSLYPSSLIVLYTDDLYEEGGQLFCRICCHTIDHVRKYTIDECMKSRKYCERKAMAIKKAKSFLSTHSLLSTALFMERKELVLDFVQYLTRADTLLEKAPAFQEFLRKYTKQGGTIPTQSQLCYVYLKEKLEILICLQTVLKLHFCIF</sequence>
<protein>
    <submittedName>
        <fullName evidence="1">Uncharacterized protein</fullName>
    </submittedName>
</protein>
<reference evidence="1" key="5">
    <citation type="submission" date="2025-09" db="UniProtKB">
        <authorList>
            <consortium name="Ensembl"/>
        </authorList>
    </citation>
    <scope>IDENTIFICATION</scope>
</reference>
<dbReference type="FunCoup" id="A0A4W3J7V7">
    <property type="interactions" value="666"/>
</dbReference>
<dbReference type="GO" id="GO:0003690">
    <property type="term" value="F:double-stranded DNA binding"/>
    <property type="evidence" value="ECO:0007669"/>
    <property type="project" value="InterPro"/>
</dbReference>
<reference evidence="2" key="2">
    <citation type="journal article" date="2007" name="PLoS Biol.">
        <title>Survey sequencing and comparative analysis of the elephant shark (Callorhinchus milii) genome.</title>
        <authorList>
            <person name="Venkatesh B."/>
            <person name="Kirkness E.F."/>
            <person name="Loh Y.H."/>
            <person name="Halpern A.L."/>
            <person name="Lee A.P."/>
            <person name="Johnson J."/>
            <person name="Dandona N."/>
            <person name="Viswanathan L.D."/>
            <person name="Tay A."/>
            <person name="Venter J.C."/>
            <person name="Strausberg R.L."/>
            <person name="Brenner S."/>
        </authorList>
    </citation>
    <scope>NUCLEOTIDE SEQUENCE [LARGE SCALE GENOMIC DNA]</scope>
</reference>
<evidence type="ECO:0000313" key="1">
    <source>
        <dbReference type="Ensembl" id="ENSCMIP00000038217.1"/>
    </source>
</evidence>
<dbReference type="InterPro" id="IPR033375">
    <property type="entry name" value="Cggbp1"/>
</dbReference>
<organism evidence="1 2">
    <name type="scientific">Callorhinchus milii</name>
    <name type="common">Ghost shark</name>
    <dbReference type="NCBI Taxonomy" id="7868"/>
    <lineage>
        <taxon>Eukaryota</taxon>
        <taxon>Metazoa</taxon>
        <taxon>Chordata</taxon>
        <taxon>Craniata</taxon>
        <taxon>Vertebrata</taxon>
        <taxon>Chondrichthyes</taxon>
        <taxon>Holocephali</taxon>
        <taxon>Chimaeriformes</taxon>
        <taxon>Callorhinchidae</taxon>
        <taxon>Callorhinchus</taxon>
    </lineage>
</organism>
<evidence type="ECO:0000313" key="2">
    <source>
        <dbReference type="Proteomes" id="UP000314986"/>
    </source>
</evidence>
<dbReference type="PANTHER" id="PTHR32344">
    <property type="entry name" value="U1-TYPE DOMAIN-CONTAINING PROTEIN"/>
    <property type="match status" value="1"/>
</dbReference>
<dbReference type="Proteomes" id="UP000314986">
    <property type="component" value="Unassembled WGS sequence"/>
</dbReference>